<dbReference type="InterPro" id="IPR011659">
    <property type="entry name" value="WD40"/>
</dbReference>
<dbReference type="PATRIC" id="fig|1280946.3.peg.1098"/>
<dbReference type="AlphaFoldDB" id="A0A062UCT8"/>
<sequence length="288" mass="31619">MTKEIFLGAFLAALTVTSCSGQQSDEPRPVFPDAEAPTQFTRAYSLTESADGQVRVFAKENGDETWLYEVRREGKGWSEPKRMELPARKMLTGPSFSAADGALYYASDEELAEMPGRKDLNLWYVPLEDGVWGTPKPVPGDINTGANETMAAISADGLMVFVSNHSQLGGGGYEMAEARQDENGNWVMERPLDELNDMRANDHVALTADGRRLFFYSHRSPKLGVVDIWTSQKLDDGSWSEPVNPGEPLNTAGIDFGAGLSADGETLFFSRDGALYEMPFKALDLTQN</sequence>
<dbReference type="SUPFAM" id="SSF82171">
    <property type="entry name" value="DPP6 N-terminal domain-like"/>
    <property type="match status" value="1"/>
</dbReference>
<keyword evidence="2" id="KW-1185">Reference proteome</keyword>
<dbReference type="PROSITE" id="PS51257">
    <property type="entry name" value="PROKAR_LIPOPROTEIN"/>
    <property type="match status" value="1"/>
</dbReference>
<evidence type="ECO:0000313" key="1">
    <source>
        <dbReference type="EMBL" id="KCZ55538.1"/>
    </source>
</evidence>
<dbReference type="EMBL" id="AWFF01000029">
    <property type="protein sequence ID" value="KCZ55538.1"/>
    <property type="molecule type" value="Genomic_DNA"/>
</dbReference>
<dbReference type="RefSeq" id="WP_034793768.1">
    <property type="nucleotide sequence ID" value="NZ_AWFF01000029.1"/>
</dbReference>
<gene>
    <name evidence="1" type="ORF">HY29_11525</name>
</gene>
<dbReference type="eggNOG" id="COG0823">
    <property type="taxonomic scope" value="Bacteria"/>
</dbReference>
<name>A0A062UCT8_9PROT</name>
<dbReference type="Gene3D" id="2.120.10.30">
    <property type="entry name" value="TolB, C-terminal domain"/>
    <property type="match status" value="1"/>
</dbReference>
<dbReference type="Proteomes" id="UP000027037">
    <property type="component" value="Unassembled WGS sequence"/>
</dbReference>
<dbReference type="Pfam" id="PF07676">
    <property type="entry name" value="PD40"/>
    <property type="match status" value="3"/>
</dbReference>
<dbReference type="OrthoDB" id="9809364at2"/>
<accession>A0A062UCT8</accession>
<reference evidence="1 2" key="1">
    <citation type="journal article" date="2014" name="Antonie Van Leeuwenhoek">
        <title>Hyphomonas beringensis sp. nov. and Hyphomonas chukchiensis sp. nov., isolated from surface seawater of the Bering Sea and Chukchi Sea.</title>
        <authorList>
            <person name="Li C."/>
            <person name="Lai Q."/>
            <person name="Li G."/>
            <person name="Dong C."/>
            <person name="Wang J."/>
            <person name="Liao Y."/>
            <person name="Shao Z."/>
        </authorList>
    </citation>
    <scope>NUCLEOTIDE SEQUENCE [LARGE SCALE GENOMIC DNA]</scope>
    <source>
        <strain evidence="1 2">25B14_1</strain>
    </source>
</reference>
<dbReference type="InterPro" id="IPR011042">
    <property type="entry name" value="6-blade_b-propeller_TolB-like"/>
</dbReference>
<proteinExistence type="predicted"/>
<comment type="caution">
    <text evidence="1">The sequence shown here is derived from an EMBL/GenBank/DDBJ whole genome shotgun (WGS) entry which is preliminary data.</text>
</comment>
<evidence type="ECO:0000313" key="2">
    <source>
        <dbReference type="Proteomes" id="UP000027037"/>
    </source>
</evidence>
<dbReference type="STRING" id="1280946.HY29_11525"/>
<organism evidence="1 2">
    <name type="scientific">Hyphomonas beringensis</name>
    <dbReference type="NCBI Taxonomy" id="1280946"/>
    <lineage>
        <taxon>Bacteria</taxon>
        <taxon>Pseudomonadati</taxon>
        <taxon>Pseudomonadota</taxon>
        <taxon>Alphaproteobacteria</taxon>
        <taxon>Hyphomonadales</taxon>
        <taxon>Hyphomonadaceae</taxon>
        <taxon>Hyphomonas</taxon>
    </lineage>
</organism>
<protein>
    <submittedName>
        <fullName evidence="1">Uncharacterized protein</fullName>
    </submittedName>
</protein>